<dbReference type="AlphaFoldDB" id="A0AAP0I8V9"/>
<dbReference type="EMBL" id="JBBNAE010000007">
    <property type="protein sequence ID" value="KAK9110790.1"/>
    <property type="molecule type" value="Genomic_DNA"/>
</dbReference>
<name>A0AAP0I8V9_9MAGN</name>
<gene>
    <name evidence="1" type="ORF">Sjap_018850</name>
</gene>
<protein>
    <submittedName>
        <fullName evidence="1">Uncharacterized protein</fullName>
    </submittedName>
</protein>
<organism evidence="1 2">
    <name type="scientific">Stephania japonica</name>
    <dbReference type="NCBI Taxonomy" id="461633"/>
    <lineage>
        <taxon>Eukaryota</taxon>
        <taxon>Viridiplantae</taxon>
        <taxon>Streptophyta</taxon>
        <taxon>Embryophyta</taxon>
        <taxon>Tracheophyta</taxon>
        <taxon>Spermatophyta</taxon>
        <taxon>Magnoliopsida</taxon>
        <taxon>Ranunculales</taxon>
        <taxon>Menispermaceae</taxon>
        <taxon>Menispermoideae</taxon>
        <taxon>Cissampelideae</taxon>
        <taxon>Stephania</taxon>
    </lineage>
</organism>
<evidence type="ECO:0000313" key="2">
    <source>
        <dbReference type="Proteomes" id="UP001417504"/>
    </source>
</evidence>
<reference evidence="1 2" key="1">
    <citation type="submission" date="2024-01" db="EMBL/GenBank/DDBJ databases">
        <title>Genome assemblies of Stephania.</title>
        <authorList>
            <person name="Yang L."/>
        </authorList>
    </citation>
    <scope>NUCLEOTIDE SEQUENCE [LARGE SCALE GENOMIC DNA]</scope>
    <source>
        <strain evidence="1">QJT</strain>
        <tissue evidence="1">Leaf</tissue>
    </source>
</reference>
<sequence length="49" mass="5649">MAEPKYAYPYSSQQGYYGPHPVMAPPHYVAPPPSRPSFVEAWFVNYPYL</sequence>
<keyword evidence="2" id="KW-1185">Reference proteome</keyword>
<proteinExistence type="predicted"/>
<evidence type="ECO:0000313" key="1">
    <source>
        <dbReference type="EMBL" id="KAK9110790.1"/>
    </source>
</evidence>
<dbReference type="Proteomes" id="UP001417504">
    <property type="component" value="Unassembled WGS sequence"/>
</dbReference>
<comment type="caution">
    <text evidence="1">The sequence shown here is derived from an EMBL/GenBank/DDBJ whole genome shotgun (WGS) entry which is preliminary data.</text>
</comment>
<accession>A0AAP0I8V9</accession>